<feature type="domain" description="Nitroreductase" evidence="7">
    <location>
        <begin position="14"/>
        <end position="181"/>
    </location>
</feature>
<reference evidence="8 9" key="1">
    <citation type="submission" date="2021-03" db="EMBL/GenBank/DDBJ databases">
        <title>Antimicrobial resistance genes in bacteria isolated from Japanese honey, and their potential for conferring macrolide and lincosamide resistance in the American foulbrood pathogen Paenibacillus larvae.</title>
        <authorList>
            <person name="Okamoto M."/>
            <person name="Kumagai M."/>
            <person name="Kanamori H."/>
            <person name="Takamatsu D."/>
        </authorList>
    </citation>
    <scope>NUCLEOTIDE SEQUENCE [LARGE SCALE GENOMIC DNA]</scope>
    <source>
        <strain evidence="8 9">J41TS12</strain>
    </source>
</reference>
<evidence type="ECO:0000256" key="3">
    <source>
        <dbReference type="ARBA" id="ARBA00022630"/>
    </source>
</evidence>
<dbReference type="InterPro" id="IPR029479">
    <property type="entry name" value="Nitroreductase"/>
</dbReference>
<evidence type="ECO:0000256" key="4">
    <source>
        <dbReference type="ARBA" id="ARBA00022643"/>
    </source>
</evidence>
<dbReference type="Pfam" id="PF00881">
    <property type="entry name" value="Nitroreductase"/>
    <property type="match status" value="1"/>
</dbReference>
<sequence length="222" mass="24797">MPPSNSYPILDALKFRYACKKFDPSKRVSDDDFLSILEAARLSPSSYGFEPWKLLVVQNPELREALRPHAGGAHNSFNGASHFVILLARKSADMRYDSDYISHMLHDVQGLPEATAAMKRSSFENFQRESFKLLESNRAMFDWASKQTYIALANMLTAAASIGIDSCPIEGFNRAGVEQKLSELGLLNLEHFGVSVMAGFGYRAETAPAKTRQSIEEIVQWV</sequence>
<keyword evidence="9" id="KW-1185">Reference proteome</keyword>
<evidence type="ECO:0000313" key="9">
    <source>
        <dbReference type="Proteomes" id="UP000681162"/>
    </source>
</evidence>
<proteinExistence type="inferred from homology"/>
<dbReference type="PANTHER" id="PTHR43673">
    <property type="entry name" value="NAD(P)H NITROREDUCTASE YDGI-RELATED"/>
    <property type="match status" value="1"/>
</dbReference>
<comment type="cofactor">
    <cofactor evidence="1">
        <name>FMN</name>
        <dbReference type="ChEBI" id="CHEBI:58210"/>
    </cofactor>
</comment>
<dbReference type="InterPro" id="IPR000415">
    <property type="entry name" value="Nitroreductase-like"/>
</dbReference>
<keyword evidence="3" id="KW-0285">Flavoprotein</keyword>
<evidence type="ECO:0000256" key="6">
    <source>
        <dbReference type="ARBA" id="ARBA00023002"/>
    </source>
</evidence>
<evidence type="ECO:0000256" key="5">
    <source>
        <dbReference type="ARBA" id="ARBA00022857"/>
    </source>
</evidence>
<dbReference type="AlphaFoldDB" id="A0A919XVK7"/>
<dbReference type="RefSeq" id="WP_212939478.1">
    <property type="nucleotide sequence ID" value="NZ_BORR01000006.1"/>
</dbReference>
<keyword evidence="5" id="KW-0521">NADP</keyword>
<dbReference type="EMBL" id="BORR01000006">
    <property type="protein sequence ID" value="GIO37190.1"/>
    <property type="molecule type" value="Genomic_DNA"/>
</dbReference>
<evidence type="ECO:0000256" key="1">
    <source>
        <dbReference type="ARBA" id="ARBA00001917"/>
    </source>
</evidence>
<dbReference type="InterPro" id="IPR033878">
    <property type="entry name" value="NfsB-like"/>
</dbReference>
<comment type="similarity">
    <text evidence="2">Belongs to the nitroreductase family.</text>
</comment>
<dbReference type="GO" id="GO:0016491">
    <property type="term" value="F:oxidoreductase activity"/>
    <property type="evidence" value="ECO:0007669"/>
    <property type="project" value="UniProtKB-KW"/>
</dbReference>
<name>A0A919XVK7_9BACL</name>
<gene>
    <name evidence="8" type="ORF">J41TS12_20510</name>
</gene>
<evidence type="ECO:0000256" key="2">
    <source>
        <dbReference type="ARBA" id="ARBA00007118"/>
    </source>
</evidence>
<dbReference type="PANTHER" id="PTHR43673:SF2">
    <property type="entry name" value="NITROREDUCTASE"/>
    <property type="match status" value="1"/>
</dbReference>
<keyword evidence="6" id="KW-0560">Oxidoreductase</keyword>
<dbReference type="Gene3D" id="3.40.109.10">
    <property type="entry name" value="NADH Oxidase"/>
    <property type="match status" value="1"/>
</dbReference>
<dbReference type="SUPFAM" id="SSF55469">
    <property type="entry name" value="FMN-dependent nitroreductase-like"/>
    <property type="match status" value="1"/>
</dbReference>
<keyword evidence="4" id="KW-0288">FMN</keyword>
<comment type="caution">
    <text evidence="8">The sequence shown here is derived from an EMBL/GenBank/DDBJ whole genome shotgun (WGS) entry which is preliminary data.</text>
</comment>
<dbReference type="Proteomes" id="UP000681162">
    <property type="component" value="Unassembled WGS sequence"/>
</dbReference>
<dbReference type="CDD" id="cd02149">
    <property type="entry name" value="NfsB-like"/>
    <property type="match status" value="1"/>
</dbReference>
<evidence type="ECO:0000259" key="7">
    <source>
        <dbReference type="Pfam" id="PF00881"/>
    </source>
</evidence>
<accession>A0A919XVK7</accession>
<organism evidence="8 9">
    <name type="scientific">Paenibacillus antibioticophila</name>
    <dbReference type="NCBI Taxonomy" id="1274374"/>
    <lineage>
        <taxon>Bacteria</taxon>
        <taxon>Bacillati</taxon>
        <taxon>Bacillota</taxon>
        <taxon>Bacilli</taxon>
        <taxon>Bacillales</taxon>
        <taxon>Paenibacillaceae</taxon>
        <taxon>Paenibacillus</taxon>
    </lineage>
</organism>
<evidence type="ECO:0000313" key="8">
    <source>
        <dbReference type="EMBL" id="GIO37190.1"/>
    </source>
</evidence>
<protein>
    <submittedName>
        <fullName evidence="8">NAD(P)H-dependent oxidoreductase</fullName>
    </submittedName>
</protein>